<reference evidence="1" key="1">
    <citation type="submission" date="2024-07" db="EMBL/GenBank/DDBJ databases">
        <title>A survey of Mimosa microsymbionts across Brazilian biomes reveals a high diversity of Paraburkholderia nodulating endemic species, but also that Cupriavidus is common as a symbiont of widespread species.</title>
        <authorList>
            <person name="Rouws L."/>
            <person name="Barauna A."/>
            <person name="Beukes C."/>
            <person name="Rouws J.R.C."/>
            <person name="De Faria S.M."/>
            <person name="Gross E."/>
            <person name="Bueno Dos Reis Junior F."/>
            <person name="Simon M.F."/>
            <person name="Maluk M."/>
            <person name="Odee D.W."/>
            <person name="Kenicer G."/>
            <person name="Young J.P.W."/>
            <person name="Reis V.M."/>
            <person name="Zilli J."/>
            <person name="James E.K."/>
        </authorList>
    </citation>
    <scope>NUCLEOTIDE SEQUENCE</scope>
    <source>
        <strain evidence="1">EG181B</strain>
    </source>
</reference>
<sequence length="96" mass="10689">MTHGATDASRLAAAREVVDRAYGRQAVCAETDDDDSLFANLFEFDALPIAKLPPTVRRAGTKRERESEMAQVANTIKRMKARPHKRIFCPKKSASK</sequence>
<name>A0ACC6TZ95_9BURK</name>
<accession>A0ACC6TZ95</accession>
<evidence type="ECO:0000313" key="2">
    <source>
        <dbReference type="Proteomes" id="UP001558850"/>
    </source>
</evidence>
<dbReference type="EMBL" id="JBFRCH010000005">
    <property type="protein sequence ID" value="MEX3932700.1"/>
    <property type="molecule type" value="Genomic_DNA"/>
</dbReference>
<dbReference type="Proteomes" id="UP001558850">
    <property type="component" value="Unassembled WGS sequence"/>
</dbReference>
<gene>
    <name evidence="1" type="ORF">AB4Y32_12970</name>
</gene>
<evidence type="ECO:0000313" key="1">
    <source>
        <dbReference type="EMBL" id="MEX3932700.1"/>
    </source>
</evidence>
<keyword evidence="2" id="KW-1185">Reference proteome</keyword>
<protein>
    <submittedName>
        <fullName evidence="1">Uncharacterized protein</fullName>
    </submittedName>
</protein>
<organism evidence="1 2">
    <name type="scientific">Paraburkholderia phymatum</name>
    <dbReference type="NCBI Taxonomy" id="148447"/>
    <lineage>
        <taxon>Bacteria</taxon>
        <taxon>Pseudomonadati</taxon>
        <taxon>Pseudomonadota</taxon>
        <taxon>Betaproteobacteria</taxon>
        <taxon>Burkholderiales</taxon>
        <taxon>Burkholderiaceae</taxon>
        <taxon>Paraburkholderia</taxon>
    </lineage>
</organism>
<comment type="caution">
    <text evidence="1">The sequence shown here is derived from an EMBL/GenBank/DDBJ whole genome shotgun (WGS) entry which is preliminary data.</text>
</comment>
<proteinExistence type="predicted"/>